<reference evidence="3" key="1">
    <citation type="submission" date="2016-11" db="EMBL/GenBank/DDBJ databases">
        <authorList>
            <person name="Varghese N."/>
            <person name="Submissions S."/>
        </authorList>
    </citation>
    <scope>NUCLEOTIDE SEQUENCE [LARGE SCALE GENOMIC DNA]</scope>
    <source>
        <strain evidence="3">DSM 9756</strain>
    </source>
</reference>
<dbReference type="InterPro" id="IPR027417">
    <property type="entry name" value="P-loop_NTPase"/>
</dbReference>
<sequence>MPATGVFSSPRQIMEAYAQKGYVLDEASASIVYVATRLEKPLLIEGPAGVGKTELAKATAAVLDLPLIRLQCYEGLDESKALYEWKYGKQLLYTQILREKLDQILQGADTLDQALRRIQDQGDLFFSEGFLEPRPILQALQAPDGAVLLVDEVDKADEEFEAFLLEVLSDFQVSIPELGTLKARRRPFVFLTSNATREIGEALRRRCLYLHLPFPDPEREMEILRLHVPDVSEALGRQVVAFVKKLRGDDLRKVPSVSETIDWARALVLLNASHLDREIVRQTLSILLKHHEDLDRAREDLRYGSPV</sequence>
<dbReference type="AlphaFoldDB" id="A0A1M5BEW9"/>
<evidence type="ECO:0000259" key="1">
    <source>
        <dbReference type="SMART" id="SM00382"/>
    </source>
</evidence>
<dbReference type="Gene3D" id="3.40.50.300">
    <property type="entry name" value="P-loop containing nucleotide triphosphate hydrolases"/>
    <property type="match status" value="1"/>
</dbReference>
<keyword evidence="3" id="KW-1185">Reference proteome</keyword>
<dbReference type="RefSeq" id="WP_073038767.1">
    <property type="nucleotide sequence ID" value="NZ_FQVB01000017.1"/>
</dbReference>
<dbReference type="STRING" id="1121391.SAMN02745206_01917"/>
<dbReference type="Pfam" id="PF07728">
    <property type="entry name" value="AAA_5"/>
    <property type="match status" value="1"/>
</dbReference>
<proteinExistence type="predicted"/>
<dbReference type="SUPFAM" id="SSF52540">
    <property type="entry name" value="P-loop containing nucleoside triphosphate hydrolases"/>
    <property type="match status" value="1"/>
</dbReference>
<organism evidence="2 3">
    <name type="scientific">Desulfacinum infernum DSM 9756</name>
    <dbReference type="NCBI Taxonomy" id="1121391"/>
    <lineage>
        <taxon>Bacteria</taxon>
        <taxon>Pseudomonadati</taxon>
        <taxon>Thermodesulfobacteriota</taxon>
        <taxon>Syntrophobacteria</taxon>
        <taxon>Syntrophobacterales</taxon>
        <taxon>Syntrophobacteraceae</taxon>
        <taxon>Desulfacinum</taxon>
    </lineage>
</organism>
<accession>A0A1M5BEW9</accession>
<gene>
    <name evidence="2" type="ORF">SAMN02745206_01917</name>
</gene>
<dbReference type="OrthoDB" id="9783370at2"/>
<evidence type="ECO:0000313" key="2">
    <source>
        <dbReference type="EMBL" id="SHF40945.1"/>
    </source>
</evidence>
<dbReference type="PANTHER" id="PTHR42759">
    <property type="entry name" value="MOXR FAMILY PROTEIN"/>
    <property type="match status" value="1"/>
</dbReference>
<evidence type="ECO:0000313" key="3">
    <source>
        <dbReference type="Proteomes" id="UP000184076"/>
    </source>
</evidence>
<dbReference type="EMBL" id="FQVB01000017">
    <property type="protein sequence ID" value="SHF40945.1"/>
    <property type="molecule type" value="Genomic_DNA"/>
</dbReference>
<dbReference type="PANTHER" id="PTHR42759:SF1">
    <property type="entry name" value="MAGNESIUM-CHELATASE SUBUNIT CHLD"/>
    <property type="match status" value="1"/>
</dbReference>
<dbReference type="SMART" id="SM00382">
    <property type="entry name" value="AAA"/>
    <property type="match status" value="1"/>
</dbReference>
<feature type="domain" description="AAA+ ATPase" evidence="1">
    <location>
        <begin position="38"/>
        <end position="218"/>
    </location>
</feature>
<dbReference type="InterPro" id="IPR003593">
    <property type="entry name" value="AAA+_ATPase"/>
</dbReference>
<dbReference type="InterPro" id="IPR011704">
    <property type="entry name" value="ATPase_dyneun-rel_AAA"/>
</dbReference>
<dbReference type="InterPro" id="IPR050764">
    <property type="entry name" value="CbbQ/NirQ/NorQ/GpvN"/>
</dbReference>
<protein>
    <submittedName>
        <fullName evidence="2">MoxR-like ATPase</fullName>
    </submittedName>
</protein>
<dbReference type="Proteomes" id="UP000184076">
    <property type="component" value="Unassembled WGS sequence"/>
</dbReference>
<dbReference type="GO" id="GO:0005524">
    <property type="term" value="F:ATP binding"/>
    <property type="evidence" value="ECO:0007669"/>
    <property type="project" value="InterPro"/>
</dbReference>
<name>A0A1M5BEW9_9BACT</name>
<dbReference type="GO" id="GO:0016887">
    <property type="term" value="F:ATP hydrolysis activity"/>
    <property type="evidence" value="ECO:0007669"/>
    <property type="project" value="InterPro"/>
</dbReference>